<organism evidence="4">
    <name type="scientific">Rhodopseudomonas palustris (strain BisB18)</name>
    <dbReference type="NCBI Taxonomy" id="316056"/>
    <lineage>
        <taxon>Bacteria</taxon>
        <taxon>Pseudomonadati</taxon>
        <taxon>Pseudomonadota</taxon>
        <taxon>Alphaproteobacteria</taxon>
        <taxon>Hyphomicrobiales</taxon>
        <taxon>Nitrobacteraceae</taxon>
        <taxon>Rhodopseudomonas</taxon>
    </lineage>
</organism>
<name>Q20Y99_RHOPB</name>
<dbReference type="eggNOG" id="COG0456">
    <property type="taxonomic scope" value="Bacteria"/>
</dbReference>
<dbReference type="KEGG" id="rpc:RPC_4364"/>
<dbReference type="STRING" id="316056.RPC_4364"/>
<dbReference type="InterPro" id="IPR016181">
    <property type="entry name" value="Acyl_CoA_acyltransferase"/>
</dbReference>
<dbReference type="SMART" id="SM00347">
    <property type="entry name" value="HTH_MARR"/>
    <property type="match status" value="1"/>
</dbReference>
<gene>
    <name evidence="4" type="ordered locus">RPC_4364</name>
</gene>
<dbReference type="GO" id="GO:0003700">
    <property type="term" value="F:DNA-binding transcription factor activity"/>
    <property type="evidence" value="ECO:0007669"/>
    <property type="project" value="InterPro"/>
</dbReference>
<dbReference type="PROSITE" id="PS51186">
    <property type="entry name" value="GNAT"/>
    <property type="match status" value="1"/>
</dbReference>
<evidence type="ECO:0000256" key="1">
    <source>
        <dbReference type="ARBA" id="ARBA00022679"/>
    </source>
</evidence>
<dbReference type="InterPro" id="IPR050769">
    <property type="entry name" value="NAT_camello-type"/>
</dbReference>
<dbReference type="InterPro" id="IPR036388">
    <property type="entry name" value="WH-like_DNA-bd_sf"/>
</dbReference>
<evidence type="ECO:0000313" key="4">
    <source>
        <dbReference type="EMBL" id="ABD89887.1"/>
    </source>
</evidence>
<reference evidence="4" key="1">
    <citation type="submission" date="2006-03" db="EMBL/GenBank/DDBJ databases">
        <title>Complete sequence of Rhodopseudomonas palustris BisB18.</title>
        <authorList>
            <consortium name="US DOE Joint Genome Institute"/>
            <person name="Copeland A."/>
            <person name="Lucas S."/>
            <person name="Lapidus A."/>
            <person name="Barry K."/>
            <person name="Detter J.C."/>
            <person name="Glavina del Rio T."/>
            <person name="Hammon N."/>
            <person name="Israni S."/>
            <person name="Dalin E."/>
            <person name="Tice H."/>
            <person name="Pitluck S."/>
            <person name="Chain P."/>
            <person name="Malfatti S."/>
            <person name="Shin M."/>
            <person name="Vergez L."/>
            <person name="Schmutz J."/>
            <person name="Larimer F."/>
            <person name="Land M."/>
            <person name="Hauser L."/>
            <person name="Pelletier D.A."/>
            <person name="Kyrpides N."/>
            <person name="Anderson I."/>
            <person name="Oda Y."/>
            <person name="Harwood C.S."/>
            <person name="Richardson P."/>
        </authorList>
    </citation>
    <scope>NUCLEOTIDE SEQUENCE [LARGE SCALE GENOMIC DNA]</scope>
    <source>
        <strain evidence="4">BisB18</strain>
    </source>
</reference>
<dbReference type="HOGENOM" id="CLU_065219_0_0_5"/>
<proteinExistence type="predicted"/>
<dbReference type="PANTHER" id="PTHR13947:SF37">
    <property type="entry name" value="LD18367P"/>
    <property type="match status" value="1"/>
</dbReference>
<dbReference type="GO" id="GO:0008080">
    <property type="term" value="F:N-acetyltransferase activity"/>
    <property type="evidence" value="ECO:0007669"/>
    <property type="project" value="InterPro"/>
</dbReference>
<dbReference type="SUPFAM" id="SSF55729">
    <property type="entry name" value="Acyl-CoA N-acyltransferases (Nat)"/>
    <property type="match status" value="1"/>
</dbReference>
<dbReference type="AlphaFoldDB" id="Q20Y99"/>
<dbReference type="Pfam" id="PF00583">
    <property type="entry name" value="Acetyltransf_1"/>
    <property type="match status" value="1"/>
</dbReference>
<accession>Q20Y99</accession>
<feature type="domain" description="HTH marR-type" evidence="2">
    <location>
        <begin position="1"/>
        <end position="141"/>
    </location>
</feature>
<feature type="domain" description="N-acetyltransferase" evidence="3">
    <location>
        <begin position="152"/>
        <end position="308"/>
    </location>
</feature>
<dbReference type="InterPro" id="IPR000182">
    <property type="entry name" value="GNAT_dom"/>
</dbReference>
<dbReference type="OrthoDB" id="273614at2"/>
<keyword evidence="1 4" id="KW-0808">Transferase</keyword>
<sequence>MRDAVSDPEVAAVRAFNRFYTRKLGVLDQHLLQSPYSLAEARVLYELAQRDDVAAKQIGAELGLDAGYLSRIIQNFHHNGLISRAALPTDKRQHRLALTAKGRAAFAKLDRASQAEVAALLAQLPRGAAERLVAAMQSIERLLQPAATSPLATLRGPRPGDIGFVVQSHATLYAADYGFDASFEALVAEIAGKFLASYDAARERCWIAELDGEPVGSVLLVRDSDAVAKLRLLLVTPQGRGQHLGQRLVDEATGFARHCGYRTISLWTQSNLTAARNIYQQAGFELVETKPHRSFGQDLIGETWELQL</sequence>
<dbReference type="PANTHER" id="PTHR13947">
    <property type="entry name" value="GNAT FAMILY N-ACETYLTRANSFERASE"/>
    <property type="match status" value="1"/>
</dbReference>
<protein>
    <submittedName>
        <fullName evidence="4">Transcriptional regulator, MarR family with acetyltransferase activity</fullName>
    </submittedName>
</protein>
<evidence type="ECO:0000259" key="2">
    <source>
        <dbReference type="PROSITE" id="PS50995"/>
    </source>
</evidence>
<dbReference type="EMBL" id="CP000301">
    <property type="protein sequence ID" value="ABD89887.1"/>
    <property type="molecule type" value="Genomic_DNA"/>
</dbReference>
<dbReference type="InterPro" id="IPR000835">
    <property type="entry name" value="HTH_MarR-typ"/>
</dbReference>
<dbReference type="eggNOG" id="COG1846">
    <property type="taxonomic scope" value="Bacteria"/>
</dbReference>
<dbReference type="CDD" id="cd04301">
    <property type="entry name" value="NAT_SF"/>
    <property type="match status" value="1"/>
</dbReference>
<dbReference type="PROSITE" id="PS50995">
    <property type="entry name" value="HTH_MARR_2"/>
    <property type="match status" value="1"/>
</dbReference>
<dbReference type="Gene3D" id="1.10.10.10">
    <property type="entry name" value="Winged helix-like DNA-binding domain superfamily/Winged helix DNA-binding domain"/>
    <property type="match status" value="1"/>
</dbReference>
<dbReference type="SUPFAM" id="SSF46785">
    <property type="entry name" value="Winged helix' DNA-binding domain"/>
    <property type="match status" value="1"/>
</dbReference>
<dbReference type="InterPro" id="IPR036390">
    <property type="entry name" value="WH_DNA-bd_sf"/>
</dbReference>
<evidence type="ECO:0000259" key="3">
    <source>
        <dbReference type="PROSITE" id="PS51186"/>
    </source>
</evidence>
<dbReference type="Pfam" id="PF12802">
    <property type="entry name" value="MarR_2"/>
    <property type="match status" value="1"/>
</dbReference>
<dbReference type="RefSeq" id="WP_011474768.1">
    <property type="nucleotide sequence ID" value="NC_007925.1"/>
</dbReference>
<dbReference type="Gene3D" id="3.40.630.30">
    <property type="match status" value="1"/>
</dbReference>